<dbReference type="SUPFAM" id="SSF51197">
    <property type="entry name" value="Clavaminate synthase-like"/>
    <property type="match status" value="1"/>
</dbReference>
<evidence type="ECO:0000256" key="8">
    <source>
        <dbReference type="ARBA" id="ARBA00023015"/>
    </source>
</evidence>
<feature type="compositionally biased region" description="Low complexity" evidence="12">
    <location>
        <begin position="445"/>
        <end position="462"/>
    </location>
</feature>
<evidence type="ECO:0000256" key="12">
    <source>
        <dbReference type="SAM" id="MobiDB-lite"/>
    </source>
</evidence>
<evidence type="ECO:0000256" key="6">
    <source>
        <dbReference type="ARBA" id="ARBA00023002"/>
    </source>
</evidence>
<evidence type="ECO:0000313" key="15">
    <source>
        <dbReference type="Proteomes" id="UP000054350"/>
    </source>
</evidence>
<feature type="domain" description="JmjC" evidence="13">
    <location>
        <begin position="202"/>
        <end position="380"/>
    </location>
</feature>
<keyword evidence="15" id="KW-1185">Reference proteome</keyword>
<keyword evidence="6" id="KW-0560">Oxidoreductase</keyword>
<reference evidence="15" key="2">
    <citation type="submission" date="2009-11" db="EMBL/GenBank/DDBJ databases">
        <title>The Genome Sequence of Allomyces macrogynus strain ATCC 38327.</title>
        <authorList>
            <consortium name="The Broad Institute Genome Sequencing Platform"/>
            <person name="Russ C."/>
            <person name="Cuomo C."/>
            <person name="Shea T."/>
            <person name="Young S.K."/>
            <person name="Zeng Q."/>
            <person name="Koehrsen M."/>
            <person name="Haas B."/>
            <person name="Borodovsky M."/>
            <person name="Guigo R."/>
            <person name="Alvarado L."/>
            <person name="Berlin A."/>
            <person name="Borenstein D."/>
            <person name="Chen Z."/>
            <person name="Engels R."/>
            <person name="Freedman E."/>
            <person name="Gellesch M."/>
            <person name="Goldberg J."/>
            <person name="Griggs A."/>
            <person name="Gujja S."/>
            <person name="Heiman D."/>
            <person name="Hepburn T."/>
            <person name="Howarth C."/>
            <person name="Jen D."/>
            <person name="Larson L."/>
            <person name="Lewis B."/>
            <person name="Mehta T."/>
            <person name="Park D."/>
            <person name="Pearson M."/>
            <person name="Roberts A."/>
            <person name="Saif S."/>
            <person name="Shenoy N."/>
            <person name="Sisk P."/>
            <person name="Stolte C."/>
            <person name="Sykes S."/>
            <person name="Walk T."/>
            <person name="White J."/>
            <person name="Yandava C."/>
            <person name="Burger G."/>
            <person name="Gray M.W."/>
            <person name="Holland P.W.H."/>
            <person name="King N."/>
            <person name="Lang F.B.F."/>
            <person name="Roger A.J."/>
            <person name="Ruiz-Trillo I."/>
            <person name="Lander E."/>
            <person name="Nusbaum C."/>
        </authorList>
    </citation>
    <scope>NUCLEOTIDE SEQUENCE [LARGE SCALE GENOMIC DNA]</scope>
    <source>
        <strain evidence="15">ATCC 38327</strain>
    </source>
</reference>
<evidence type="ECO:0000256" key="4">
    <source>
        <dbReference type="ARBA" id="ARBA00022853"/>
    </source>
</evidence>
<dbReference type="InterPro" id="IPR041667">
    <property type="entry name" value="Cupin_8"/>
</dbReference>
<keyword evidence="7" id="KW-0408">Iron</keyword>
<evidence type="ECO:0000256" key="10">
    <source>
        <dbReference type="ARBA" id="ARBA00023242"/>
    </source>
</evidence>
<dbReference type="Pfam" id="PF13621">
    <property type="entry name" value="Cupin_8"/>
    <property type="match status" value="1"/>
</dbReference>
<evidence type="ECO:0000259" key="13">
    <source>
        <dbReference type="PROSITE" id="PS51184"/>
    </source>
</evidence>
<dbReference type="GO" id="GO:0033749">
    <property type="term" value="F:histone H4R3 demethylase activity"/>
    <property type="evidence" value="ECO:0007669"/>
    <property type="project" value="TreeGrafter"/>
</dbReference>
<reference evidence="14 15" key="1">
    <citation type="submission" date="2009-11" db="EMBL/GenBank/DDBJ databases">
        <title>Annotation of Allomyces macrogynus ATCC 38327.</title>
        <authorList>
            <consortium name="The Broad Institute Genome Sequencing Platform"/>
            <person name="Russ C."/>
            <person name="Cuomo C."/>
            <person name="Burger G."/>
            <person name="Gray M.W."/>
            <person name="Holland P.W.H."/>
            <person name="King N."/>
            <person name="Lang F.B.F."/>
            <person name="Roger A.J."/>
            <person name="Ruiz-Trillo I."/>
            <person name="Young S.K."/>
            <person name="Zeng Q."/>
            <person name="Gargeya S."/>
            <person name="Fitzgerald M."/>
            <person name="Haas B."/>
            <person name="Abouelleil A."/>
            <person name="Alvarado L."/>
            <person name="Arachchi H.M."/>
            <person name="Berlin A."/>
            <person name="Chapman S.B."/>
            <person name="Gearin G."/>
            <person name="Goldberg J."/>
            <person name="Griggs A."/>
            <person name="Gujja S."/>
            <person name="Hansen M."/>
            <person name="Heiman D."/>
            <person name="Howarth C."/>
            <person name="Larimer J."/>
            <person name="Lui A."/>
            <person name="MacDonald P.J.P."/>
            <person name="McCowen C."/>
            <person name="Montmayeur A."/>
            <person name="Murphy C."/>
            <person name="Neiman D."/>
            <person name="Pearson M."/>
            <person name="Priest M."/>
            <person name="Roberts A."/>
            <person name="Saif S."/>
            <person name="Shea T."/>
            <person name="Sisk P."/>
            <person name="Stolte C."/>
            <person name="Sykes S."/>
            <person name="Wortman J."/>
            <person name="Nusbaum C."/>
            <person name="Birren B."/>
        </authorList>
    </citation>
    <scope>NUCLEOTIDE SEQUENCE [LARGE SCALE GENOMIC DNA]</scope>
    <source>
        <strain evidence="14 15">ATCC 38327</strain>
    </source>
</reference>
<proteinExistence type="inferred from homology"/>
<evidence type="ECO:0000256" key="2">
    <source>
        <dbReference type="ARBA" id="ARBA00004123"/>
    </source>
</evidence>
<feature type="compositionally biased region" description="Polar residues" evidence="12">
    <location>
        <begin position="15"/>
        <end position="27"/>
    </location>
</feature>
<dbReference type="Proteomes" id="UP000054350">
    <property type="component" value="Unassembled WGS sequence"/>
</dbReference>
<sequence length="479" mass="53578">MPPSDSTGAAIDTADASTTRPSATSDTPAPVAGQKRPSPSPAPEDGSKPAPPSDRKFLKRIIKTKARARSELDPSVGWSSRRYQHRSLWHRIIDTVPRADVEGLSVRDFVAQYEIPSKPVVLTGVTKDWSANANWQPEAFYSKFKKYKFKVGEDDDGETVYLRYKHFARYCNSVGLEDDSPLYIFDSSFADRKVGKNGDPPRPMRPILDDYEVPKYFSDDLFDMISYSRRPPHRWIVIGPDRSGTGIHLDPLGTSAWNTLVVGYKRWCLFPPHISKQVVSPRKNSVYYDPRDLRYGIKRVAHTVHDYEAATWFNEVFPNLAPYRDQLEMVEIVQKPGETVYVPGGWHHVVINLSFTVAITQNFCSVANFDQVYLQARAGRPKMTQKWRATIESKARELGINIEALRDAPALAIPLPGEPGYDVDKFAYLVQMMMCLDATPRVPRSSSSSDSDSSSSSSSGSDSEMRAASRDAVETGGQG</sequence>
<evidence type="ECO:0000256" key="3">
    <source>
        <dbReference type="ARBA" id="ARBA00022723"/>
    </source>
</evidence>
<evidence type="ECO:0000256" key="9">
    <source>
        <dbReference type="ARBA" id="ARBA00023163"/>
    </source>
</evidence>
<dbReference type="eggNOG" id="KOG2130">
    <property type="taxonomic scope" value="Eukaryota"/>
</dbReference>
<feature type="compositionally biased region" description="Basic and acidic residues" evidence="12">
    <location>
        <begin position="463"/>
        <end position="473"/>
    </location>
</feature>
<dbReference type="STRING" id="578462.A0A0L0SDY5"/>
<keyword evidence="4" id="KW-0156">Chromatin regulator</keyword>
<dbReference type="GO" id="GO:0005737">
    <property type="term" value="C:cytoplasm"/>
    <property type="evidence" value="ECO:0007669"/>
    <property type="project" value="TreeGrafter"/>
</dbReference>
<keyword evidence="3" id="KW-0479">Metal-binding</keyword>
<keyword evidence="10" id="KW-0539">Nucleus</keyword>
<dbReference type="OrthoDB" id="424465at2759"/>
<evidence type="ECO:0000256" key="7">
    <source>
        <dbReference type="ARBA" id="ARBA00023004"/>
    </source>
</evidence>
<dbReference type="GO" id="GO:0106140">
    <property type="term" value="F:P-TEFb complex binding"/>
    <property type="evidence" value="ECO:0007669"/>
    <property type="project" value="TreeGrafter"/>
</dbReference>
<keyword evidence="5" id="KW-0223">Dioxygenase</keyword>
<dbReference type="InterPro" id="IPR003347">
    <property type="entry name" value="JmjC_dom"/>
</dbReference>
<name>A0A0L0SDY5_ALLM3</name>
<dbReference type="AlphaFoldDB" id="A0A0L0SDY5"/>
<dbReference type="InterPro" id="IPR050910">
    <property type="entry name" value="JMJD6_ArgDemeth/LysHydrox"/>
</dbReference>
<comment type="subcellular location">
    <subcellularLocation>
        <location evidence="2">Nucleus</location>
    </subcellularLocation>
</comment>
<dbReference type="PANTHER" id="PTHR12480">
    <property type="entry name" value="ARGININE DEMETHYLASE AND LYSYL-HYDROXYLASE JMJD"/>
    <property type="match status" value="1"/>
</dbReference>
<gene>
    <name evidence="14" type="ORF">AMAG_06023</name>
</gene>
<comment type="cofactor">
    <cofactor evidence="1">
        <name>Fe(2+)</name>
        <dbReference type="ChEBI" id="CHEBI:29033"/>
    </cofactor>
</comment>
<feature type="region of interest" description="Disordered" evidence="12">
    <location>
        <begin position="440"/>
        <end position="479"/>
    </location>
</feature>
<accession>A0A0L0SDY5</accession>
<dbReference type="OMA" id="RFHEKEM"/>
<dbReference type="PROSITE" id="PS51184">
    <property type="entry name" value="JMJC"/>
    <property type="match status" value="1"/>
</dbReference>
<dbReference type="EMBL" id="GG745336">
    <property type="protein sequence ID" value="KNE60647.1"/>
    <property type="molecule type" value="Genomic_DNA"/>
</dbReference>
<evidence type="ECO:0000256" key="1">
    <source>
        <dbReference type="ARBA" id="ARBA00001954"/>
    </source>
</evidence>
<evidence type="ECO:0000256" key="11">
    <source>
        <dbReference type="ARBA" id="ARBA00038068"/>
    </source>
</evidence>
<keyword evidence="9" id="KW-0804">Transcription</keyword>
<keyword evidence="8" id="KW-0805">Transcription regulation</keyword>
<comment type="similarity">
    <text evidence="11">Belongs to the JMJD6 family.</text>
</comment>
<feature type="region of interest" description="Disordered" evidence="12">
    <location>
        <begin position="1"/>
        <end position="56"/>
    </location>
</feature>
<organism evidence="14 15">
    <name type="scientific">Allomyces macrogynus (strain ATCC 38327)</name>
    <name type="common">Allomyces javanicus var. macrogynus</name>
    <dbReference type="NCBI Taxonomy" id="578462"/>
    <lineage>
        <taxon>Eukaryota</taxon>
        <taxon>Fungi</taxon>
        <taxon>Fungi incertae sedis</taxon>
        <taxon>Blastocladiomycota</taxon>
        <taxon>Blastocladiomycetes</taxon>
        <taxon>Blastocladiales</taxon>
        <taxon>Blastocladiaceae</taxon>
        <taxon>Allomyces</taxon>
    </lineage>
</organism>
<protein>
    <recommendedName>
        <fullName evidence="13">JmjC domain-containing protein</fullName>
    </recommendedName>
</protein>
<dbReference type="Gene3D" id="2.60.120.650">
    <property type="entry name" value="Cupin"/>
    <property type="match status" value="1"/>
</dbReference>
<dbReference type="SMART" id="SM00558">
    <property type="entry name" value="JmjC"/>
    <property type="match status" value="1"/>
</dbReference>
<evidence type="ECO:0000313" key="14">
    <source>
        <dbReference type="EMBL" id="KNE60647.1"/>
    </source>
</evidence>
<dbReference type="PANTHER" id="PTHR12480:SF32">
    <property type="entry name" value="BIFUNCTIONAL ARGININE DEMETHYLASE AND LYSYL-HYDROXYLASE JMJD6"/>
    <property type="match status" value="1"/>
</dbReference>
<dbReference type="VEuPathDB" id="FungiDB:AMAG_06023"/>
<dbReference type="GO" id="GO:0046872">
    <property type="term" value="F:metal ion binding"/>
    <property type="evidence" value="ECO:0007669"/>
    <property type="project" value="UniProtKB-KW"/>
</dbReference>
<dbReference type="GO" id="GO:0005634">
    <property type="term" value="C:nucleus"/>
    <property type="evidence" value="ECO:0007669"/>
    <property type="project" value="UniProtKB-SubCell"/>
</dbReference>
<evidence type="ECO:0000256" key="5">
    <source>
        <dbReference type="ARBA" id="ARBA00022964"/>
    </source>
</evidence>